<sequence>MQKTLVDSTDGTKVTEPSASSGGKKRSEETKRRHFPPRSGSDSGVPPEALEEHPTAEKRAGLGRRLLLHFALIGQLGGALGAEVRGHVAGQPPLGGKGGVAASDHTLQESQGSQGSQGQLKVRGKRPGGVLCGGVTLKGLSPLWVSMCLCSQLWLVDGVLYTLQPFHRHTNTCVTNRQAHTPMTNRHPGRAAGRDDWRRTAGLVRYRQPTLCSSDVTDSLIRTPPL</sequence>
<feature type="region of interest" description="Disordered" evidence="1">
    <location>
        <begin position="91"/>
        <end position="124"/>
    </location>
</feature>
<dbReference type="EMBL" id="SRLO01001771">
    <property type="protein sequence ID" value="TNN35423.1"/>
    <property type="molecule type" value="Genomic_DNA"/>
</dbReference>
<dbReference type="Proteomes" id="UP000314294">
    <property type="component" value="Unassembled WGS sequence"/>
</dbReference>
<gene>
    <name evidence="2" type="ORF">EYF80_054416</name>
</gene>
<organism evidence="2 3">
    <name type="scientific">Liparis tanakae</name>
    <name type="common">Tanaka's snailfish</name>
    <dbReference type="NCBI Taxonomy" id="230148"/>
    <lineage>
        <taxon>Eukaryota</taxon>
        <taxon>Metazoa</taxon>
        <taxon>Chordata</taxon>
        <taxon>Craniata</taxon>
        <taxon>Vertebrata</taxon>
        <taxon>Euteleostomi</taxon>
        <taxon>Actinopterygii</taxon>
        <taxon>Neopterygii</taxon>
        <taxon>Teleostei</taxon>
        <taxon>Neoteleostei</taxon>
        <taxon>Acanthomorphata</taxon>
        <taxon>Eupercaria</taxon>
        <taxon>Perciformes</taxon>
        <taxon>Cottioidei</taxon>
        <taxon>Cottales</taxon>
        <taxon>Liparidae</taxon>
        <taxon>Liparis</taxon>
    </lineage>
</organism>
<reference evidence="2 3" key="1">
    <citation type="submission" date="2019-03" db="EMBL/GenBank/DDBJ databases">
        <title>First draft genome of Liparis tanakae, snailfish: a comprehensive survey of snailfish specific genes.</title>
        <authorList>
            <person name="Kim W."/>
            <person name="Song I."/>
            <person name="Jeong J.-H."/>
            <person name="Kim D."/>
            <person name="Kim S."/>
            <person name="Ryu S."/>
            <person name="Song J.Y."/>
            <person name="Lee S.K."/>
        </authorList>
    </citation>
    <scope>NUCLEOTIDE SEQUENCE [LARGE SCALE GENOMIC DNA]</scope>
    <source>
        <tissue evidence="2">Muscle</tissue>
    </source>
</reference>
<protein>
    <submittedName>
        <fullName evidence="2">Uncharacterized protein</fullName>
    </submittedName>
</protein>
<feature type="region of interest" description="Disordered" evidence="1">
    <location>
        <begin position="1"/>
        <end position="56"/>
    </location>
</feature>
<proteinExistence type="predicted"/>
<dbReference type="AlphaFoldDB" id="A0A4Z2F3F6"/>
<comment type="caution">
    <text evidence="2">The sequence shown here is derived from an EMBL/GenBank/DDBJ whole genome shotgun (WGS) entry which is preliminary data.</text>
</comment>
<evidence type="ECO:0000256" key="1">
    <source>
        <dbReference type="SAM" id="MobiDB-lite"/>
    </source>
</evidence>
<evidence type="ECO:0000313" key="2">
    <source>
        <dbReference type="EMBL" id="TNN35423.1"/>
    </source>
</evidence>
<keyword evidence="3" id="KW-1185">Reference proteome</keyword>
<name>A0A4Z2F3F6_9TELE</name>
<feature type="compositionally biased region" description="Polar residues" evidence="1">
    <location>
        <begin position="1"/>
        <end position="21"/>
    </location>
</feature>
<evidence type="ECO:0000313" key="3">
    <source>
        <dbReference type="Proteomes" id="UP000314294"/>
    </source>
</evidence>
<accession>A0A4Z2F3F6</accession>
<feature type="compositionally biased region" description="Low complexity" evidence="1">
    <location>
        <begin position="110"/>
        <end position="119"/>
    </location>
</feature>